<organism evidence="1 2">
    <name type="scientific">Candidatus Taylorbacteria bacterium RIFCSPHIGHO2_02_FULL_46_13</name>
    <dbReference type="NCBI Taxonomy" id="1802312"/>
    <lineage>
        <taxon>Bacteria</taxon>
        <taxon>Candidatus Tayloriibacteriota</taxon>
    </lineage>
</organism>
<name>A0A1G2MU13_9BACT</name>
<comment type="caution">
    <text evidence="1">The sequence shown here is derived from an EMBL/GenBank/DDBJ whole genome shotgun (WGS) entry which is preliminary data.</text>
</comment>
<gene>
    <name evidence="1" type="ORF">A3C06_03230</name>
</gene>
<evidence type="ECO:0000313" key="1">
    <source>
        <dbReference type="EMBL" id="OHA26562.1"/>
    </source>
</evidence>
<dbReference type="Proteomes" id="UP000177565">
    <property type="component" value="Unassembled WGS sequence"/>
</dbReference>
<evidence type="ECO:0000313" key="2">
    <source>
        <dbReference type="Proteomes" id="UP000177565"/>
    </source>
</evidence>
<dbReference type="STRING" id="1802312.A3C06_03230"/>
<dbReference type="AlphaFoldDB" id="A0A1G2MU13"/>
<protein>
    <submittedName>
        <fullName evidence="1">Uncharacterized protein</fullName>
    </submittedName>
</protein>
<dbReference type="EMBL" id="MHRQ01000020">
    <property type="protein sequence ID" value="OHA26562.1"/>
    <property type="molecule type" value="Genomic_DNA"/>
</dbReference>
<reference evidence="1 2" key="1">
    <citation type="journal article" date="2016" name="Nat. Commun.">
        <title>Thousands of microbial genomes shed light on interconnected biogeochemical processes in an aquifer system.</title>
        <authorList>
            <person name="Anantharaman K."/>
            <person name="Brown C.T."/>
            <person name="Hug L.A."/>
            <person name="Sharon I."/>
            <person name="Castelle C.J."/>
            <person name="Probst A.J."/>
            <person name="Thomas B.C."/>
            <person name="Singh A."/>
            <person name="Wilkins M.J."/>
            <person name="Karaoz U."/>
            <person name="Brodie E.L."/>
            <person name="Williams K.H."/>
            <person name="Hubbard S.S."/>
            <person name="Banfield J.F."/>
        </authorList>
    </citation>
    <scope>NUCLEOTIDE SEQUENCE [LARGE SCALE GENOMIC DNA]</scope>
</reference>
<proteinExistence type="predicted"/>
<accession>A0A1G2MU13</accession>
<sequence length="164" mass="19076">MKKRKKRQPQNGCELMEMLFASICERAPIRKVTVVEKDRVVELGSGPLDGLTVRLSRSPQDMSIELHHMLGSALTVEHEREGRVLLDLHLSTTDVYDQKRGHLYRQALCFRQQDVFEMLRWKMTPLIHEAVYMAEQLPGQFIWEDELDKVYVGDAQLFAPQQPK</sequence>